<accession>A0A1R1WYK8</accession>
<dbReference type="EMBL" id="LSSN01006038">
    <property type="protein sequence ID" value="OMJ07495.1"/>
    <property type="molecule type" value="Genomic_DNA"/>
</dbReference>
<evidence type="ECO:0000313" key="2">
    <source>
        <dbReference type="EMBL" id="OMJ07495.1"/>
    </source>
</evidence>
<dbReference type="Proteomes" id="UP000187283">
    <property type="component" value="Unassembled WGS sequence"/>
</dbReference>
<name>A0A1R1WYK8_9FUNG</name>
<comment type="caution">
    <text evidence="1">The sequence shown here is derived from an EMBL/GenBank/DDBJ whole genome shotgun (WGS) entry which is preliminary data.</text>
</comment>
<dbReference type="AlphaFoldDB" id="A0A1R1WYK8"/>
<reference evidence="1 3" key="1">
    <citation type="submission" date="2017-01" db="EMBL/GenBank/DDBJ databases">
        <authorList>
            <person name="Mah S.A."/>
            <person name="Swanson W.J."/>
            <person name="Moy G.W."/>
            <person name="Vacquier V.D."/>
        </authorList>
    </citation>
    <scope>NUCLEOTIDE SEQUENCE [LARGE SCALE GENOMIC DNA]</scope>
    <source>
        <strain evidence="1 3">GSMNP</strain>
    </source>
</reference>
<evidence type="ECO:0000313" key="1">
    <source>
        <dbReference type="EMBL" id="OMJ07460.1"/>
    </source>
</evidence>
<gene>
    <name evidence="2" type="ORF">AYI70_g12140</name>
    <name evidence="1" type="ORF">AYI70_g12168</name>
</gene>
<organism evidence="1 3">
    <name type="scientific">Smittium culicis</name>
    <dbReference type="NCBI Taxonomy" id="133412"/>
    <lineage>
        <taxon>Eukaryota</taxon>
        <taxon>Fungi</taxon>
        <taxon>Fungi incertae sedis</taxon>
        <taxon>Zoopagomycota</taxon>
        <taxon>Kickxellomycotina</taxon>
        <taxon>Harpellomycetes</taxon>
        <taxon>Harpellales</taxon>
        <taxon>Legeriomycetaceae</taxon>
        <taxon>Smittium</taxon>
    </lineage>
</organism>
<evidence type="ECO:0000313" key="3">
    <source>
        <dbReference type="Proteomes" id="UP000187283"/>
    </source>
</evidence>
<proteinExistence type="predicted"/>
<dbReference type="OrthoDB" id="10257471at2759"/>
<dbReference type="EMBL" id="LSSN01006044">
    <property type="protein sequence ID" value="OMJ07460.1"/>
    <property type="molecule type" value="Genomic_DNA"/>
</dbReference>
<protein>
    <submittedName>
        <fullName evidence="1">Uncharacterized protein</fullName>
    </submittedName>
</protein>
<keyword evidence="3" id="KW-1185">Reference proteome</keyword>
<sequence>MGYKSNIEIDKNTSNQLDAEIDDEQNDEFESLFSGTQDTKLNDSEGVSDRDEIILELSVETPKMGCESLVVRKVSNFNENTI</sequence>